<dbReference type="AlphaFoldDB" id="A0A926EN00"/>
<evidence type="ECO:0000256" key="2">
    <source>
        <dbReference type="SAM" id="Phobius"/>
    </source>
</evidence>
<keyword evidence="2" id="KW-0472">Membrane</keyword>
<proteinExistence type="predicted"/>
<feature type="domain" description="SGNH hydrolase-type esterase" evidence="3">
    <location>
        <begin position="102"/>
        <end position="269"/>
    </location>
</feature>
<name>A0A926EN00_9FIRM</name>
<feature type="region of interest" description="Disordered" evidence="1">
    <location>
        <begin position="44"/>
        <end position="80"/>
    </location>
</feature>
<gene>
    <name evidence="4" type="ORF">H8705_04835</name>
</gene>
<evidence type="ECO:0000256" key="1">
    <source>
        <dbReference type="SAM" id="MobiDB-lite"/>
    </source>
</evidence>
<reference evidence="4" key="1">
    <citation type="submission" date="2020-08" db="EMBL/GenBank/DDBJ databases">
        <title>Genome public.</title>
        <authorList>
            <person name="Liu C."/>
            <person name="Sun Q."/>
        </authorList>
    </citation>
    <scope>NUCLEOTIDE SEQUENCE</scope>
    <source>
        <strain evidence="4">NSJ-64</strain>
    </source>
</reference>
<evidence type="ECO:0000259" key="3">
    <source>
        <dbReference type="Pfam" id="PF13472"/>
    </source>
</evidence>
<protein>
    <recommendedName>
        <fullName evidence="3">SGNH hydrolase-type esterase domain-containing protein</fullName>
    </recommendedName>
</protein>
<feature type="transmembrane region" description="Helical" evidence="2">
    <location>
        <begin position="16"/>
        <end position="37"/>
    </location>
</feature>
<dbReference type="Proteomes" id="UP000623678">
    <property type="component" value="Unassembled WGS sequence"/>
</dbReference>
<dbReference type="RefSeq" id="WP_262394691.1">
    <property type="nucleotide sequence ID" value="NZ_JACRTD010000003.1"/>
</dbReference>
<dbReference type="Pfam" id="PF13472">
    <property type="entry name" value="Lipase_GDSL_2"/>
    <property type="match status" value="1"/>
</dbReference>
<comment type="caution">
    <text evidence="4">The sequence shown here is derived from an EMBL/GenBank/DDBJ whole genome shotgun (WGS) entry which is preliminary data.</text>
</comment>
<evidence type="ECO:0000313" key="4">
    <source>
        <dbReference type="EMBL" id="MBC8584903.1"/>
    </source>
</evidence>
<dbReference type="SUPFAM" id="SSF52266">
    <property type="entry name" value="SGNH hydrolase"/>
    <property type="match status" value="1"/>
</dbReference>
<dbReference type="EMBL" id="JACRTD010000003">
    <property type="protein sequence ID" value="MBC8584903.1"/>
    <property type="molecule type" value="Genomic_DNA"/>
</dbReference>
<keyword evidence="2" id="KW-0812">Transmembrane</keyword>
<keyword evidence="5" id="KW-1185">Reference proteome</keyword>
<feature type="compositionally biased region" description="Low complexity" evidence="1">
    <location>
        <begin position="47"/>
        <end position="60"/>
    </location>
</feature>
<accession>A0A926EN00</accession>
<dbReference type="PANTHER" id="PTHR30383">
    <property type="entry name" value="THIOESTERASE 1/PROTEASE 1/LYSOPHOSPHOLIPASE L1"/>
    <property type="match status" value="1"/>
</dbReference>
<dbReference type="InterPro" id="IPR013830">
    <property type="entry name" value="SGNH_hydro"/>
</dbReference>
<dbReference type="Gene3D" id="3.40.50.1110">
    <property type="entry name" value="SGNH hydrolase"/>
    <property type="match status" value="1"/>
</dbReference>
<dbReference type="InterPro" id="IPR036514">
    <property type="entry name" value="SGNH_hydro_sf"/>
</dbReference>
<keyword evidence="2" id="KW-1133">Transmembrane helix</keyword>
<dbReference type="InterPro" id="IPR051532">
    <property type="entry name" value="Ester_Hydrolysis_Enzymes"/>
</dbReference>
<organism evidence="4 5">
    <name type="scientific">Youxingia wuxianensis</name>
    <dbReference type="NCBI Taxonomy" id="2763678"/>
    <lineage>
        <taxon>Bacteria</taxon>
        <taxon>Bacillati</taxon>
        <taxon>Bacillota</taxon>
        <taxon>Clostridia</taxon>
        <taxon>Eubacteriales</taxon>
        <taxon>Oscillospiraceae</taxon>
        <taxon>Youxingia</taxon>
    </lineage>
</organism>
<evidence type="ECO:0000313" key="5">
    <source>
        <dbReference type="Proteomes" id="UP000623678"/>
    </source>
</evidence>
<feature type="compositionally biased region" description="Acidic residues" evidence="1">
    <location>
        <begin position="61"/>
        <end position="75"/>
    </location>
</feature>
<sequence>MDKPFKINRGHNGNKVWVVIGMVVLAALFSLGAAALWQNFQQEDQLAPSQPAQPSSSVSEPEPEPVSEPEPEPEPEPALPQIEGAVPESERVKSSYFDDAVFVGDSITTGIPLYQIMDNAEVLAGTGINLSSIYTEAVVKQEDGERITIMDGLKKKQFAKVYLLLGGNEVRDMPKDSFIQRYSSFLDDVRELQPDSIIYVQSITPVTAENNYNMDNNRINEYNEALVELCGEKKVYFVNIAEALKDDKGELPLEASPADGMHFNADYYRKWFEYLKTHTVS</sequence>